<accession>A0A919IGR1</accession>
<dbReference type="Proteomes" id="UP000619479">
    <property type="component" value="Unassembled WGS sequence"/>
</dbReference>
<feature type="region of interest" description="Disordered" evidence="1">
    <location>
        <begin position="27"/>
        <end position="74"/>
    </location>
</feature>
<organism evidence="2 3">
    <name type="scientific">Actinoplanes cyaneus</name>
    <dbReference type="NCBI Taxonomy" id="52696"/>
    <lineage>
        <taxon>Bacteria</taxon>
        <taxon>Bacillati</taxon>
        <taxon>Actinomycetota</taxon>
        <taxon>Actinomycetes</taxon>
        <taxon>Micromonosporales</taxon>
        <taxon>Micromonosporaceae</taxon>
        <taxon>Actinoplanes</taxon>
    </lineage>
</organism>
<proteinExistence type="predicted"/>
<dbReference type="EMBL" id="BOMH01000028">
    <property type="protein sequence ID" value="GID65745.1"/>
    <property type="molecule type" value="Genomic_DNA"/>
</dbReference>
<comment type="caution">
    <text evidence="2">The sequence shown here is derived from an EMBL/GenBank/DDBJ whole genome shotgun (WGS) entry which is preliminary data.</text>
</comment>
<evidence type="ECO:0000313" key="3">
    <source>
        <dbReference type="Proteomes" id="UP000619479"/>
    </source>
</evidence>
<evidence type="ECO:0000256" key="1">
    <source>
        <dbReference type="SAM" id="MobiDB-lite"/>
    </source>
</evidence>
<gene>
    <name evidence="2" type="ORF">Acy02nite_36260</name>
</gene>
<sequence length="74" mass="6979">MDGGDCVDTFVVTGFLVGVALVLVTDGDGDRDGDGDSDGAGAADVSATDGRGTTLGEAGAARGISAGRGSAEAC</sequence>
<dbReference type="AlphaFoldDB" id="A0A919IGR1"/>
<protein>
    <submittedName>
        <fullName evidence="2">Uncharacterized protein</fullName>
    </submittedName>
</protein>
<evidence type="ECO:0000313" key="2">
    <source>
        <dbReference type="EMBL" id="GID65745.1"/>
    </source>
</evidence>
<name>A0A919IGR1_9ACTN</name>
<feature type="compositionally biased region" description="Low complexity" evidence="1">
    <location>
        <begin position="39"/>
        <end position="74"/>
    </location>
</feature>
<reference evidence="2" key="1">
    <citation type="submission" date="2021-01" db="EMBL/GenBank/DDBJ databases">
        <title>Whole genome shotgun sequence of Actinoplanes cyaneus NBRC 14990.</title>
        <authorList>
            <person name="Komaki H."/>
            <person name="Tamura T."/>
        </authorList>
    </citation>
    <scope>NUCLEOTIDE SEQUENCE</scope>
    <source>
        <strain evidence="2">NBRC 14990</strain>
    </source>
</reference>
<keyword evidence="3" id="KW-1185">Reference proteome</keyword>